<protein>
    <submittedName>
        <fullName evidence="1">Uncharacterized protein</fullName>
    </submittedName>
</protein>
<evidence type="ECO:0000313" key="2">
    <source>
        <dbReference type="Proteomes" id="UP001213000"/>
    </source>
</evidence>
<gene>
    <name evidence="1" type="ORF">NP233_g1999</name>
</gene>
<keyword evidence="2" id="KW-1185">Reference proteome</keyword>
<proteinExistence type="predicted"/>
<comment type="caution">
    <text evidence="1">The sequence shown here is derived from an EMBL/GenBank/DDBJ whole genome shotgun (WGS) entry which is preliminary data.</text>
</comment>
<dbReference type="Proteomes" id="UP001213000">
    <property type="component" value="Unassembled WGS sequence"/>
</dbReference>
<evidence type="ECO:0000313" key="1">
    <source>
        <dbReference type="EMBL" id="KAJ3574098.1"/>
    </source>
</evidence>
<sequence length="187" mass="20764">MLLWQTFRCLPKSMVPGDIQPLNFTDSDIVAISRCILVSCKGTVTGVLLALASSQIHLVPIPWEPSEPLGFGCPPFLDDLRYDFWNSDVGQEAVDAQVVDMTGRWVQLTEEYVLIKNQAVQHSRTEPVVQLNPALQTFGGPGVKIRGNILIVRINYLGQVSHLMPSDVPVIVNALRHLDRSKCKYGI</sequence>
<dbReference type="AlphaFoldDB" id="A0AAD5YZ49"/>
<name>A0AAD5YZ49_9AGAR</name>
<reference evidence="1" key="1">
    <citation type="submission" date="2022-07" db="EMBL/GenBank/DDBJ databases">
        <title>Genome Sequence of Leucocoprinus birnbaumii.</title>
        <authorList>
            <person name="Buettner E."/>
        </authorList>
    </citation>
    <scope>NUCLEOTIDE SEQUENCE</scope>
    <source>
        <strain evidence="1">VT141</strain>
    </source>
</reference>
<organism evidence="1 2">
    <name type="scientific">Leucocoprinus birnbaumii</name>
    <dbReference type="NCBI Taxonomy" id="56174"/>
    <lineage>
        <taxon>Eukaryota</taxon>
        <taxon>Fungi</taxon>
        <taxon>Dikarya</taxon>
        <taxon>Basidiomycota</taxon>
        <taxon>Agaricomycotina</taxon>
        <taxon>Agaricomycetes</taxon>
        <taxon>Agaricomycetidae</taxon>
        <taxon>Agaricales</taxon>
        <taxon>Agaricineae</taxon>
        <taxon>Agaricaceae</taxon>
        <taxon>Leucocoprinus</taxon>
    </lineage>
</organism>
<accession>A0AAD5YZ49</accession>
<dbReference type="EMBL" id="JANIEX010000081">
    <property type="protein sequence ID" value="KAJ3574098.1"/>
    <property type="molecule type" value="Genomic_DNA"/>
</dbReference>